<sequence length="318" mass="37562">MLGKRETPFIREGDNIVFLVGPPRGGTTLMQSFLSREFGFKTIPETHYFNKIIPKLGRKFSDPEKKIYNKGCSIIKEELYKNSGIIVNKKDLEGLSSREVFIHLFGGEDSKFFLEKTPLHSTSIDLIWKYFPEAKVVQIIRDPYSCIASMSAIRPVNFCDTRISYIHSIRQFSLYWEMGCTPDGKTKNAKNFYRVYYEDFIENPEKLKSDLARFFCIPNTNIKRENNNFYNLNFNPWQKLNRHSPKKDRKYAGLNSLKEEEIFLVWFYNKNLIKKMNYPFPAIKIPAWRKTLYLLLDNTKYLIWKLKIESLIRKLSCS</sequence>
<evidence type="ECO:0000313" key="2">
    <source>
        <dbReference type="Proteomes" id="UP001575181"/>
    </source>
</evidence>
<dbReference type="SUPFAM" id="SSF52540">
    <property type="entry name" value="P-loop containing nucleoside triphosphate hydrolases"/>
    <property type="match status" value="1"/>
</dbReference>
<evidence type="ECO:0000313" key="1">
    <source>
        <dbReference type="EMBL" id="MFA9462621.1"/>
    </source>
</evidence>
<dbReference type="EC" id="2.8.2.-" evidence="1"/>
<dbReference type="InterPro" id="IPR027417">
    <property type="entry name" value="P-loop_NTPase"/>
</dbReference>
<dbReference type="PANTHER" id="PTHR36451">
    <property type="entry name" value="PAPS-DEPENDENT SULFOTRANSFERASE STF3"/>
    <property type="match status" value="1"/>
</dbReference>
<dbReference type="InterPro" id="IPR052736">
    <property type="entry name" value="Stf3_sulfotransferase"/>
</dbReference>
<keyword evidence="2" id="KW-1185">Reference proteome</keyword>
<gene>
    <name evidence="1" type="ORF">ACERLL_17625</name>
</gene>
<dbReference type="EMBL" id="JBGUAW010000024">
    <property type="protein sequence ID" value="MFA9462621.1"/>
    <property type="molecule type" value="Genomic_DNA"/>
</dbReference>
<comment type="caution">
    <text evidence="1">The sequence shown here is derived from an EMBL/GenBank/DDBJ whole genome shotgun (WGS) entry which is preliminary data.</text>
</comment>
<dbReference type="Gene3D" id="3.40.50.300">
    <property type="entry name" value="P-loop containing nucleotide triphosphate hydrolases"/>
    <property type="match status" value="1"/>
</dbReference>
<dbReference type="GO" id="GO:0016740">
    <property type="term" value="F:transferase activity"/>
    <property type="evidence" value="ECO:0007669"/>
    <property type="project" value="UniProtKB-KW"/>
</dbReference>
<proteinExistence type="predicted"/>
<dbReference type="PANTHER" id="PTHR36451:SF1">
    <property type="entry name" value="OMEGA-HYDROXY-BETA-DIHYDROMENAQUINONE-9 SULFOTRANSFERASE STF3"/>
    <property type="match status" value="1"/>
</dbReference>
<organism evidence="1 2">
    <name type="scientific">Thiohalorhabdus methylotrophus</name>
    <dbReference type="NCBI Taxonomy" id="3242694"/>
    <lineage>
        <taxon>Bacteria</taxon>
        <taxon>Pseudomonadati</taxon>
        <taxon>Pseudomonadota</taxon>
        <taxon>Gammaproteobacteria</taxon>
        <taxon>Thiohalorhabdales</taxon>
        <taxon>Thiohalorhabdaceae</taxon>
        <taxon>Thiohalorhabdus</taxon>
    </lineage>
</organism>
<name>A0ABV4U2F3_9GAMM</name>
<protein>
    <submittedName>
        <fullName evidence="1">Sulfotransferase</fullName>
        <ecNumber evidence="1">2.8.2.-</ecNumber>
    </submittedName>
</protein>
<dbReference type="Proteomes" id="UP001575181">
    <property type="component" value="Unassembled WGS sequence"/>
</dbReference>
<dbReference type="RefSeq" id="WP_373657409.1">
    <property type="nucleotide sequence ID" value="NZ_JBGUAW010000024.1"/>
</dbReference>
<accession>A0ABV4U2F3</accession>
<keyword evidence="1" id="KW-0808">Transferase</keyword>
<reference evidence="1 2" key="1">
    <citation type="submission" date="2024-08" db="EMBL/GenBank/DDBJ databases">
        <title>Whole-genome sequencing of halo(alkali)philic microorganisms from hypersaline lakes.</title>
        <authorList>
            <person name="Sorokin D.Y."/>
            <person name="Merkel A.Y."/>
            <person name="Messina E."/>
            <person name="Yakimov M."/>
        </authorList>
    </citation>
    <scope>NUCLEOTIDE SEQUENCE [LARGE SCALE GENOMIC DNA]</scope>
    <source>
        <strain evidence="1 2">Cl-TMA</strain>
    </source>
</reference>
<dbReference type="Pfam" id="PF13469">
    <property type="entry name" value="Sulfotransfer_3"/>
    <property type="match status" value="1"/>
</dbReference>